<comment type="caution">
    <text evidence="1">The sequence shown here is derived from an EMBL/GenBank/DDBJ whole genome shotgun (WGS) entry which is preliminary data.</text>
</comment>
<feature type="non-terminal residue" evidence="1">
    <location>
        <position position="73"/>
    </location>
</feature>
<evidence type="ECO:0000313" key="2">
    <source>
        <dbReference type="Proteomes" id="UP000789901"/>
    </source>
</evidence>
<name>A0ABN7XPE4_GIGMA</name>
<dbReference type="Proteomes" id="UP000789901">
    <property type="component" value="Unassembled WGS sequence"/>
</dbReference>
<proteinExistence type="predicted"/>
<feature type="non-terminal residue" evidence="1">
    <location>
        <position position="1"/>
    </location>
</feature>
<reference evidence="1 2" key="1">
    <citation type="submission" date="2021-06" db="EMBL/GenBank/DDBJ databases">
        <authorList>
            <person name="Kallberg Y."/>
            <person name="Tangrot J."/>
            <person name="Rosling A."/>
        </authorList>
    </citation>
    <scope>NUCLEOTIDE SEQUENCE [LARGE SCALE GENOMIC DNA]</scope>
    <source>
        <strain evidence="1 2">120-4 pot B 10/14</strain>
    </source>
</reference>
<gene>
    <name evidence="1" type="ORF">GMARGA_LOCUS45186</name>
</gene>
<keyword evidence="2" id="KW-1185">Reference proteome</keyword>
<evidence type="ECO:0000313" key="1">
    <source>
        <dbReference type="EMBL" id="CAG8856365.1"/>
    </source>
</evidence>
<accession>A0ABN7XPE4</accession>
<protein>
    <submittedName>
        <fullName evidence="1">35680_t:CDS:1</fullName>
    </submittedName>
</protein>
<sequence>WVLKEMQEYGKQSGRKHMTNMLDALEKKAEVGGLETSEVPKLKTIENWIGCYAWQYKKDLAEKHKICLLKPYT</sequence>
<organism evidence="1 2">
    <name type="scientific">Gigaspora margarita</name>
    <dbReference type="NCBI Taxonomy" id="4874"/>
    <lineage>
        <taxon>Eukaryota</taxon>
        <taxon>Fungi</taxon>
        <taxon>Fungi incertae sedis</taxon>
        <taxon>Mucoromycota</taxon>
        <taxon>Glomeromycotina</taxon>
        <taxon>Glomeromycetes</taxon>
        <taxon>Diversisporales</taxon>
        <taxon>Gigasporaceae</taxon>
        <taxon>Gigaspora</taxon>
    </lineage>
</organism>
<dbReference type="EMBL" id="CAJVQB010159233">
    <property type="protein sequence ID" value="CAG8856365.1"/>
    <property type="molecule type" value="Genomic_DNA"/>
</dbReference>